<evidence type="ECO:0000313" key="2">
    <source>
        <dbReference type="EMBL" id="CAI0388298.1"/>
    </source>
</evidence>
<keyword evidence="1" id="KW-1133">Transmembrane helix</keyword>
<evidence type="ECO:0000256" key="1">
    <source>
        <dbReference type="SAM" id="Phobius"/>
    </source>
</evidence>
<proteinExistence type="predicted"/>
<keyword evidence="1" id="KW-0812">Transmembrane</keyword>
<keyword evidence="3" id="KW-1185">Reference proteome</keyword>
<reference evidence="2" key="1">
    <citation type="submission" date="2022-08" db="EMBL/GenBank/DDBJ databases">
        <authorList>
            <person name="Gutierrez-Valencia J."/>
        </authorList>
    </citation>
    <scope>NUCLEOTIDE SEQUENCE</scope>
</reference>
<gene>
    <name evidence="2" type="ORF">LITE_LOCUS5782</name>
</gene>
<dbReference type="EMBL" id="CAMGYJ010000002">
    <property type="protein sequence ID" value="CAI0388298.1"/>
    <property type="molecule type" value="Genomic_DNA"/>
</dbReference>
<dbReference type="Proteomes" id="UP001154282">
    <property type="component" value="Unassembled WGS sequence"/>
</dbReference>
<protein>
    <submittedName>
        <fullName evidence="2">Uncharacterized protein</fullName>
    </submittedName>
</protein>
<comment type="caution">
    <text evidence="2">The sequence shown here is derived from an EMBL/GenBank/DDBJ whole genome shotgun (WGS) entry which is preliminary data.</text>
</comment>
<keyword evidence="1" id="KW-0472">Membrane</keyword>
<dbReference type="AlphaFoldDB" id="A0AAV0HUQ2"/>
<feature type="transmembrane region" description="Helical" evidence="1">
    <location>
        <begin position="56"/>
        <end position="80"/>
    </location>
</feature>
<name>A0AAV0HUQ2_9ROSI</name>
<organism evidence="2 3">
    <name type="scientific">Linum tenue</name>
    <dbReference type="NCBI Taxonomy" id="586396"/>
    <lineage>
        <taxon>Eukaryota</taxon>
        <taxon>Viridiplantae</taxon>
        <taxon>Streptophyta</taxon>
        <taxon>Embryophyta</taxon>
        <taxon>Tracheophyta</taxon>
        <taxon>Spermatophyta</taxon>
        <taxon>Magnoliopsida</taxon>
        <taxon>eudicotyledons</taxon>
        <taxon>Gunneridae</taxon>
        <taxon>Pentapetalae</taxon>
        <taxon>rosids</taxon>
        <taxon>fabids</taxon>
        <taxon>Malpighiales</taxon>
        <taxon>Linaceae</taxon>
        <taxon>Linum</taxon>
    </lineage>
</organism>
<evidence type="ECO:0000313" key="3">
    <source>
        <dbReference type="Proteomes" id="UP001154282"/>
    </source>
</evidence>
<sequence length="111" mass="12676">MVVSTEEAPSLCWDATVPECSASLVERFISKRIPLIKQREMQSWSVTSTCFTIDRLMIVVITIVMFGFLFLHVIILMLNFSVFNRSLVLKIGGYVFVCNISCQCEKVLWGF</sequence>
<accession>A0AAV0HUQ2</accession>